<reference evidence="2" key="1">
    <citation type="journal article" date="2023" name="Front. Mar. Sci.">
        <title>A new Merluccius polli reference genome to investigate the effects of global change in West African waters.</title>
        <authorList>
            <person name="Mateo J.L."/>
            <person name="Blanco-Fernandez C."/>
            <person name="Garcia-Vazquez E."/>
            <person name="Machado-Schiaffino G."/>
        </authorList>
    </citation>
    <scope>NUCLEOTIDE SEQUENCE</scope>
    <source>
        <strain evidence="2">C29</strain>
        <tissue evidence="2">Fin</tissue>
    </source>
</reference>
<evidence type="ECO:0000313" key="3">
    <source>
        <dbReference type="Proteomes" id="UP001174136"/>
    </source>
</evidence>
<dbReference type="GO" id="GO:0002020">
    <property type="term" value="F:protease binding"/>
    <property type="evidence" value="ECO:0007669"/>
    <property type="project" value="InterPro"/>
</dbReference>
<dbReference type="SMART" id="SM00114">
    <property type="entry name" value="CARD"/>
    <property type="match status" value="1"/>
</dbReference>
<keyword evidence="3" id="KW-1185">Reference proteome</keyword>
<dbReference type="GO" id="GO:0042981">
    <property type="term" value="P:regulation of apoptotic process"/>
    <property type="evidence" value="ECO:0007669"/>
    <property type="project" value="InterPro"/>
</dbReference>
<dbReference type="Pfam" id="PF00619">
    <property type="entry name" value="CARD"/>
    <property type="match status" value="1"/>
</dbReference>
<organism evidence="2 3">
    <name type="scientific">Merluccius polli</name>
    <name type="common">Benguela hake</name>
    <name type="synonym">Merluccius cadenati</name>
    <dbReference type="NCBI Taxonomy" id="89951"/>
    <lineage>
        <taxon>Eukaryota</taxon>
        <taxon>Metazoa</taxon>
        <taxon>Chordata</taxon>
        <taxon>Craniata</taxon>
        <taxon>Vertebrata</taxon>
        <taxon>Euteleostomi</taxon>
        <taxon>Actinopterygii</taxon>
        <taxon>Neopterygii</taxon>
        <taxon>Teleostei</taxon>
        <taxon>Neoteleostei</taxon>
        <taxon>Acanthomorphata</taxon>
        <taxon>Zeiogadaria</taxon>
        <taxon>Gadariae</taxon>
        <taxon>Gadiformes</taxon>
        <taxon>Gadoidei</taxon>
        <taxon>Merlucciidae</taxon>
        <taxon>Merluccius</taxon>
    </lineage>
</organism>
<proteinExistence type="predicted"/>
<dbReference type="InterPro" id="IPR001315">
    <property type="entry name" value="CARD"/>
</dbReference>
<feature type="domain" description="CARD" evidence="1">
    <location>
        <begin position="1"/>
        <end position="77"/>
    </location>
</feature>
<dbReference type="PANTHER" id="PTHR15034:SF5">
    <property type="entry name" value="DEATH DOMAIN-CONTAINING PROTEIN CRADD"/>
    <property type="match status" value="1"/>
</dbReference>
<evidence type="ECO:0000313" key="2">
    <source>
        <dbReference type="EMBL" id="KAK0150280.1"/>
    </source>
</evidence>
<dbReference type="GO" id="GO:0070513">
    <property type="term" value="F:death domain binding"/>
    <property type="evidence" value="ECO:0007669"/>
    <property type="project" value="InterPro"/>
</dbReference>
<protein>
    <submittedName>
        <fullName evidence="2">Death domain-containing protein CRADD</fullName>
    </submittedName>
</protein>
<dbReference type="EMBL" id="JAOPHQ010001529">
    <property type="protein sequence ID" value="KAK0150280.1"/>
    <property type="molecule type" value="Genomic_DNA"/>
</dbReference>
<dbReference type="AlphaFoldDB" id="A0AA47N1S9"/>
<comment type="caution">
    <text evidence="2">The sequence shown here is derived from an EMBL/GenBank/DDBJ whole genome shotgun (WGS) entry which is preliminary data.</text>
</comment>
<dbReference type="Gene3D" id="1.10.533.10">
    <property type="entry name" value="Death Domain, Fas"/>
    <property type="match status" value="2"/>
</dbReference>
<dbReference type="Proteomes" id="UP001174136">
    <property type="component" value="Unassembled WGS sequence"/>
</dbReference>
<dbReference type="Pfam" id="PF00531">
    <property type="entry name" value="Death"/>
    <property type="match status" value="1"/>
</dbReference>
<gene>
    <name evidence="2" type="primary">Cradd</name>
    <name evidence="2" type="ORF">N1851_008799</name>
</gene>
<sequence length="200" mass="22133">MDPAHRELLRKQRQHLSRQVLVSDAVVQFLYQEDILTASHVEEIECEATNQRKTLRLLDVLPTRGPRAFPALLAALEADFPWVRTGLLEQLEAHRETGPSSEDDWHIPAALLGRVPSDRELSRLASLLGPESESLLLQLGLSVGALFRCRADHPHSTHGQVLAGLVTWRQSVGKAATVGRLLDSLQAAEIHPSVLGEVFQ</sequence>
<accession>A0AA47N1S9</accession>
<dbReference type="GO" id="GO:0007165">
    <property type="term" value="P:signal transduction"/>
    <property type="evidence" value="ECO:0007669"/>
    <property type="project" value="InterPro"/>
</dbReference>
<dbReference type="InterPro" id="IPR011029">
    <property type="entry name" value="DEATH-like_dom_sf"/>
</dbReference>
<name>A0AA47N1S9_MERPO</name>
<evidence type="ECO:0000259" key="1">
    <source>
        <dbReference type="PROSITE" id="PS50209"/>
    </source>
</evidence>
<dbReference type="InterPro" id="IPR000488">
    <property type="entry name" value="Death_dom"/>
</dbReference>
<dbReference type="SUPFAM" id="SSF47986">
    <property type="entry name" value="DEATH domain"/>
    <property type="match status" value="2"/>
</dbReference>
<dbReference type="PANTHER" id="PTHR15034">
    <property type="entry name" value="DEATH DOMAIN-CONTAINING PROTEIN CRADD"/>
    <property type="match status" value="1"/>
</dbReference>
<dbReference type="InterPro" id="IPR037939">
    <property type="entry name" value="CRADD"/>
</dbReference>
<dbReference type="PROSITE" id="PS50209">
    <property type="entry name" value="CARD"/>
    <property type="match status" value="1"/>
</dbReference>